<dbReference type="Proteomes" id="UP000792865">
    <property type="component" value="Chromosome"/>
</dbReference>
<accession>A0AAC9VH30</accession>
<sequence length="82" mass="9574">MENPPYPAMTVKQIIKELVSRSEGVKFNSNIDETQLTKLLQHHAQYYDQIKINGKKHRPWILVKGKKLDNKEIRESVKQCGI</sequence>
<organism evidence="1 2">
    <name type="scientific">Candidatus Williamhamiltonella defendens</name>
    <dbReference type="NCBI Taxonomy" id="138072"/>
    <lineage>
        <taxon>Bacteria</taxon>
        <taxon>Pseudomonadati</taxon>
        <taxon>Pseudomonadota</taxon>
        <taxon>Gammaproteobacteria</taxon>
        <taxon>Enterobacterales</taxon>
        <taxon>Enterobacteriaceae</taxon>
        <taxon>aphid secondary symbionts</taxon>
        <taxon>Candidatus Williamhamiltonella</taxon>
    </lineage>
</organism>
<reference evidence="1" key="1">
    <citation type="submission" date="2017-08" db="EMBL/GenBank/DDBJ databases">
        <title>Genome sequence of Candidatus Hamiltonella defensa from Acyrthosiphon pisum strain MI47.</title>
        <authorList>
            <person name="Patel V.A."/>
            <person name="Chevignon G."/>
            <person name="Russell J.A."/>
            <person name="Oliver K.M."/>
        </authorList>
    </citation>
    <scope>NUCLEOTIDE SEQUENCE</scope>
    <source>
        <strain evidence="1">MI47</strain>
    </source>
</reference>
<name>A0AAC9VH30_9ENTR</name>
<protein>
    <submittedName>
        <fullName evidence="1">Uncharacterized protein</fullName>
    </submittedName>
</protein>
<proteinExistence type="predicted"/>
<evidence type="ECO:0000313" key="2">
    <source>
        <dbReference type="Proteomes" id="UP000792865"/>
    </source>
</evidence>
<gene>
    <name evidence="1" type="ORF">CJJ18_09385</name>
</gene>
<dbReference type="RefSeq" id="WP_095034647.1">
    <property type="nucleotide sequence ID" value="NZ_CADIJJ010000056.1"/>
</dbReference>
<dbReference type="EMBL" id="CP022932">
    <property type="protein sequence ID" value="ASV34130.1"/>
    <property type="molecule type" value="Genomic_DNA"/>
</dbReference>
<evidence type="ECO:0000313" key="1">
    <source>
        <dbReference type="EMBL" id="ASV34130.1"/>
    </source>
</evidence>
<dbReference type="AlphaFoldDB" id="A0AAC9VH30"/>